<proteinExistence type="predicted"/>
<accession>A0ACC3T4R0</accession>
<reference evidence="2" key="1">
    <citation type="journal article" date="2024" name="Front. Bioeng. Biotechnol.">
        <title>Genome-scale model development and genomic sequencing of the oleaginous clade Lipomyces.</title>
        <authorList>
            <person name="Czajka J.J."/>
            <person name="Han Y."/>
            <person name="Kim J."/>
            <person name="Mondo S.J."/>
            <person name="Hofstad B.A."/>
            <person name="Robles A."/>
            <person name="Haridas S."/>
            <person name="Riley R."/>
            <person name="LaButti K."/>
            <person name="Pangilinan J."/>
            <person name="Andreopoulos W."/>
            <person name="Lipzen A."/>
            <person name="Yan J."/>
            <person name="Wang M."/>
            <person name="Ng V."/>
            <person name="Grigoriev I.V."/>
            <person name="Spatafora J.W."/>
            <person name="Magnuson J.K."/>
            <person name="Baker S.E."/>
            <person name="Pomraning K.R."/>
        </authorList>
    </citation>
    <scope>NUCLEOTIDE SEQUENCE [LARGE SCALE GENOMIC DNA]</scope>
    <source>
        <strain evidence="2">CBS 7786</strain>
    </source>
</reference>
<evidence type="ECO:0000313" key="1">
    <source>
        <dbReference type="EMBL" id="KAK9238615.1"/>
    </source>
</evidence>
<organism evidence="1 2">
    <name type="scientific">Lipomyces kononenkoae</name>
    <name type="common">Yeast</name>
    <dbReference type="NCBI Taxonomy" id="34357"/>
    <lineage>
        <taxon>Eukaryota</taxon>
        <taxon>Fungi</taxon>
        <taxon>Dikarya</taxon>
        <taxon>Ascomycota</taxon>
        <taxon>Saccharomycotina</taxon>
        <taxon>Lipomycetes</taxon>
        <taxon>Lipomycetales</taxon>
        <taxon>Lipomycetaceae</taxon>
        <taxon>Lipomyces</taxon>
    </lineage>
</organism>
<gene>
    <name evidence="1" type="ORF">V1525DRAFT_374501</name>
</gene>
<evidence type="ECO:0000313" key="2">
    <source>
        <dbReference type="Proteomes" id="UP001433508"/>
    </source>
</evidence>
<dbReference type="Proteomes" id="UP001433508">
    <property type="component" value="Unassembled WGS sequence"/>
</dbReference>
<keyword evidence="2" id="KW-1185">Reference proteome</keyword>
<sequence length="488" mass="54139">MTASAETTSAQPVAESARERVPRSSSTSPSRSVGSAASTAKQAPSTFVHISEQPFTLANWHQHINWLNVVLIIIIPAAGCTAAVFTPLQPKTALLAFVYYILTGLSITAGYHRLWSHRAYSARLPLRILLAAFGGGAVEGSIRWWSAGHRVHHRFTDTDRDPYSARKGLLYSHMGWMVLKHNPKKSARGRVDITDLNADPVVRWQHKNYIAVLVTMAFLFPMAVAGLGWGDWKGGLVWAGIVRLTVVHHATFCVNSLAHWLGDQPFDDRRSPRDHFLTAIVTFGEGYHNFHHEFPSDYRNALKWYQYDPTKWVIWALKHVGLAYDLKTFSQNAIEQGLVQQKQKKLDKWRARLNWGVPLEQLPVMEFEEFQEQAKTRALVLIAGVVHDVANFIEQHPGGKALIQSGIGKDATAVFNGGVYDHSNAAHNLLATMRVGVIHGGMEVEVWKMAQRENKDSTLKSDSNNASIVRAGAQATRIQAPVQGAGAA</sequence>
<protein>
    <submittedName>
        <fullName evidence="1">Uncharacterized protein</fullName>
    </submittedName>
</protein>
<comment type="caution">
    <text evidence="1">The sequence shown here is derived from an EMBL/GenBank/DDBJ whole genome shotgun (WGS) entry which is preliminary data.</text>
</comment>
<dbReference type="EMBL" id="MU971354">
    <property type="protein sequence ID" value="KAK9238615.1"/>
    <property type="molecule type" value="Genomic_DNA"/>
</dbReference>
<name>A0ACC3T4R0_LIPKO</name>